<keyword evidence="1" id="KW-0732">Signal</keyword>
<accession>A0A2M4B3Q2</accession>
<dbReference type="AlphaFoldDB" id="A0A2M4B3Q2"/>
<feature type="signal peptide" evidence="1">
    <location>
        <begin position="1"/>
        <end position="19"/>
    </location>
</feature>
<proteinExistence type="predicted"/>
<protein>
    <submittedName>
        <fullName evidence="2">Putative secreted protein</fullName>
    </submittedName>
</protein>
<reference evidence="2" key="1">
    <citation type="submission" date="2018-01" db="EMBL/GenBank/DDBJ databases">
        <title>An insight into the sialome of Amazonian anophelines.</title>
        <authorList>
            <person name="Ribeiro J.M."/>
            <person name="Scarpassa V."/>
            <person name="Calvo E."/>
        </authorList>
    </citation>
    <scope>NUCLEOTIDE SEQUENCE</scope>
    <source>
        <tissue evidence="2">Salivary glands</tissue>
    </source>
</reference>
<name>A0A2M4B3Q2_9DIPT</name>
<evidence type="ECO:0000256" key="1">
    <source>
        <dbReference type="SAM" id="SignalP"/>
    </source>
</evidence>
<sequence length="73" mass="8202">MRLGTVLLLIRGVMWLSQATRRCITHDTTNVLSCPSLGTTLDKRRSSCDAVHCPYTTINRSRYNINALAYSNT</sequence>
<evidence type="ECO:0000313" key="2">
    <source>
        <dbReference type="EMBL" id="MBW47602.1"/>
    </source>
</evidence>
<feature type="chain" id="PRO_5014992712" evidence="1">
    <location>
        <begin position="20"/>
        <end position="73"/>
    </location>
</feature>
<dbReference type="EMBL" id="GGFK01014281">
    <property type="protein sequence ID" value="MBW47602.1"/>
    <property type="molecule type" value="Transcribed_RNA"/>
</dbReference>
<organism evidence="2">
    <name type="scientific">Anopheles triannulatus</name>
    <dbReference type="NCBI Taxonomy" id="58253"/>
    <lineage>
        <taxon>Eukaryota</taxon>
        <taxon>Metazoa</taxon>
        <taxon>Ecdysozoa</taxon>
        <taxon>Arthropoda</taxon>
        <taxon>Hexapoda</taxon>
        <taxon>Insecta</taxon>
        <taxon>Pterygota</taxon>
        <taxon>Neoptera</taxon>
        <taxon>Endopterygota</taxon>
        <taxon>Diptera</taxon>
        <taxon>Nematocera</taxon>
        <taxon>Culicoidea</taxon>
        <taxon>Culicidae</taxon>
        <taxon>Anophelinae</taxon>
        <taxon>Anopheles</taxon>
    </lineage>
</organism>